<dbReference type="STRING" id="1442369.A0A0D2FBQ5"/>
<evidence type="ECO:0000256" key="3">
    <source>
        <dbReference type="ARBA" id="ARBA00022827"/>
    </source>
</evidence>
<dbReference type="InterPro" id="IPR050416">
    <property type="entry name" value="FAD-linked_Oxidoreductase"/>
</dbReference>
<evidence type="ECO:0000313" key="6">
    <source>
        <dbReference type="EMBL" id="KIW99501.1"/>
    </source>
</evidence>
<evidence type="ECO:0000256" key="2">
    <source>
        <dbReference type="ARBA" id="ARBA00022630"/>
    </source>
</evidence>
<dbReference type="RefSeq" id="XP_013266638.1">
    <property type="nucleotide sequence ID" value="XM_013411184.1"/>
</dbReference>
<dbReference type="PANTHER" id="PTHR42973:SF54">
    <property type="entry name" value="FAD-BINDING PCMH-TYPE DOMAIN-CONTAINING PROTEIN"/>
    <property type="match status" value="1"/>
</dbReference>
<protein>
    <recommendedName>
        <fullName evidence="5">FAD linked oxidase N-terminal domain-containing protein</fullName>
    </recommendedName>
</protein>
<dbReference type="InterPro" id="IPR016169">
    <property type="entry name" value="FAD-bd_PCMH_sub2"/>
</dbReference>
<evidence type="ECO:0000256" key="1">
    <source>
        <dbReference type="ARBA" id="ARBA00005466"/>
    </source>
</evidence>
<dbReference type="EMBL" id="KN847486">
    <property type="protein sequence ID" value="KIW99501.1"/>
    <property type="molecule type" value="Genomic_DNA"/>
</dbReference>
<dbReference type="VEuPathDB" id="FungiDB:Z518_11240"/>
<name>A0A0D2FBQ5_9EURO</name>
<dbReference type="Proteomes" id="UP000053617">
    <property type="component" value="Unassembled WGS sequence"/>
</dbReference>
<dbReference type="GO" id="GO:0016491">
    <property type="term" value="F:oxidoreductase activity"/>
    <property type="evidence" value="ECO:0007669"/>
    <property type="project" value="UniProtKB-KW"/>
</dbReference>
<dbReference type="HOGENOM" id="CLU_1441771_0_0_1"/>
<dbReference type="InterPro" id="IPR036318">
    <property type="entry name" value="FAD-bd_PCMH-like_sf"/>
</dbReference>
<dbReference type="Gene3D" id="3.30.465.10">
    <property type="match status" value="1"/>
</dbReference>
<accession>A0A0D2FBQ5</accession>
<evidence type="ECO:0000259" key="5">
    <source>
        <dbReference type="Pfam" id="PF01565"/>
    </source>
</evidence>
<organism evidence="6 7">
    <name type="scientific">Rhinocladiella mackenziei CBS 650.93</name>
    <dbReference type="NCBI Taxonomy" id="1442369"/>
    <lineage>
        <taxon>Eukaryota</taxon>
        <taxon>Fungi</taxon>
        <taxon>Dikarya</taxon>
        <taxon>Ascomycota</taxon>
        <taxon>Pezizomycotina</taxon>
        <taxon>Eurotiomycetes</taxon>
        <taxon>Chaetothyriomycetidae</taxon>
        <taxon>Chaetothyriales</taxon>
        <taxon>Herpotrichiellaceae</taxon>
        <taxon>Rhinocladiella</taxon>
    </lineage>
</organism>
<evidence type="ECO:0000313" key="7">
    <source>
        <dbReference type="Proteomes" id="UP000053617"/>
    </source>
</evidence>
<dbReference type="SUPFAM" id="SSF56176">
    <property type="entry name" value="FAD-binding/transporter-associated domain-like"/>
    <property type="match status" value="1"/>
</dbReference>
<keyword evidence="2" id="KW-0285">Flavoprotein</keyword>
<reference evidence="6 7" key="1">
    <citation type="submission" date="2015-01" db="EMBL/GenBank/DDBJ databases">
        <title>The Genome Sequence of Rhinocladiella mackenzie CBS 650.93.</title>
        <authorList>
            <consortium name="The Broad Institute Genomics Platform"/>
            <person name="Cuomo C."/>
            <person name="de Hoog S."/>
            <person name="Gorbushina A."/>
            <person name="Stielow B."/>
            <person name="Teixiera M."/>
            <person name="Abouelleil A."/>
            <person name="Chapman S.B."/>
            <person name="Priest M."/>
            <person name="Young S.K."/>
            <person name="Wortman J."/>
            <person name="Nusbaum C."/>
            <person name="Birren B."/>
        </authorList>
    </citation>
    <scope>NUCLEOTIDE SEQUENCE [LARGE SCALE GENOMIC DNA]</scope>
    <source>
        <strain evidence="6 7">CBS 650.93</strain>
    </source>
</reference>
<keyword evidence="4" id="KW-0560">Oxidoreductase</keyword>
<dbReference type="PANTHER" id="PTHR42973">
    <property type="entry name" value="BINDING OXIDOREDUCTASE, PUTATIVE (AFU_ORTHOLOGUE AFUA_1G17690)-RELATED"/>
    <property type="match status" value="1"/>
</dbReference>
<sequence>MASILDELSSVLDNVPPRYSDVAAEYRIPLSKHSTELQTHVKRDDIEFTTADGVAKAVQIFPILFGDSVILPDDLTESTISYQDMQRRSWAVNCWLPAACFVTLKNAVEVALALLVIQFFSATFAIRGIGHNANPGFSSIDGGILRDIRALNSIDLAADKATVSVGPGATWSAVYEELKTRNLTVPEK</sequence>
<dbReference type="OrthoDB" id="2151789at2759"/>
<dbReference type="InterPro" id="IPR006094">
    <property type="entry name" value="Oxid_FAD_bind_N"/>
</dbReference>
<keyword evidence="7" id="KW-1185">Reference proteome</keyword>
<dbReference type="GO" id="GO:0050660">
    <property type="term" value="F:flavin adenine dinucleotide binding"/>
    <property type="evidence" value="ECO:0007669"/>
    <property type="project" value="InterPro"/>
</dbReference>
<dbReference type="GeneID" id="25299311"/>
<comment type="similarity">
    <text evidence="1">Belongs to the oxygen-dependent FAD-linked oxidoreductase family.</text>
</comment>
<feature type="domain" description="FAD linked oxidase N-terminal" evidence="5">
    <location>
        <begin position="99"/>
        <end position="186"/>
    </location>
</feature>
<evidence type="ECO:0000256" key="4">
    <source>
        <dbReference type="ARBA" id="ARBA00023002"/>
    </source>
</evidence>
<dbReference type="Pfam" id="PF01565">
    <property type="entry name" value="FAD_binding_4"/>
    <property type="match status" value="1"/>
</dbReference>
<gene>
    <name evidence="6" type="ORF">Z518_11240</name>
</gene>
<dbReference type="AlphaFoldDB" id="A0A0D2FBQ5"/>
<keyword evidence="3" id="KW-0274">FAD</keyword>
<proteinExistence type="inferred from homology"/>